<evidence type="ECO:0000256" key="5">
    <source>
        <dbReference type="ARBA" id="ARBA00022737"/>
    </source>
</evidence>
<dbReference type="GO" id="GO:0034272">
    <property type="term" value="C:phosphatidylinositol 3-kinase complex, class III, type II"/>
    <property type="evidence" value="ECO:0007669"/>
    <property type="project" value="TreeGrafter"/>
</dbReference>
<evidence type="ECO:0000256" key="9">
    <source>
        <dbReference type="PROSITE-ProRule" id="PRU00103"/>
    </source>
</evidence>
<comment type="caution">
    <text evidence="12">The sequence shown here is derived from an EMBL/GenBank/DDBJ whole genome shotgun (WGS) entry which is preliminary data.</text>
</comment>
<evidence type="ECO:0000256" key="10">
    <source>
        <dbReference type="SAM" id="MobiDB-lite"/>
    </source>
</evidence>
<evidence type="ECO:0000256" key="1">
    <source>
        <dbReference type="ARBA" id="ARBA00012513"/>
    </source>
</evidence>
<keyword evidence="5" id="KW-0677">Repeat</keyword>
<gene>
    <name evidence="12" type="ORF">BB559_001218</name>
</gene>
<keyword evidence="8" id="KW-0067">ATP-binding</keyword>
<dbReference type="InterPro" id="IPR001680">
    <property type="entry name" value="WD40_rpt"/>
</dbReference>
<keyword evidence="6" id="KW-0547">Nucleotide-binding</keyword>
<accession>A0A2T9Z2P6</accession>
<keyword evidence="4" id="KW-0808">Transferase</keyword>
<dbReference type="EC" id="2.7.11.1" evidence="1"/>
<dbReference type="InterPro" id="IPR011989">
    <property type="entry name" value="ARM-like"/>
</dbReference>
<evidence type="ECO:0000313" key="13">
    <source>
        <dbReference type="Proteomes" id="UP000245699"/>
    </source>
</evidence>
<dbReference type="InterPro" id="IPR015943">
    <property type="entry name" value="WD40/YVTN_repeat-like_dom_sf"/>
</dbReference>
<reference evidence="12 13" key="1">
    <citation type="journal article" date="2018" name="MBio">
        <title>Comparative Genomics Reveals the Core Gene Toolbox for the Fungus-Insect Symbiosis.</title>
        <authorList>
            <person name="Wang Y."/>
            <person name="Stata M."/>
            <person name="Wang W."/>
            <person name="Stajich J.E."/>
            <person name="White M.M."/>
            <person name="Moncalvo J.M."/>
        </authorList>
    </citation>
    <scope>NUCLEOTIDE SEQUENCE [LARGE SCALE GENOMIC DNA]</scope>
    <source>
        <strain evidence="12 13">AUS-77-4</strain>
    </source>
</reference>
<dbReference type="InterPro" id="IPR016024">
    <property type="entry name" value="ARM-type_fold"/>
</dbReference>
<evidence type="ECO:0000256" key="7">
    <source>
        <dbReference type="ARBA" id="ARBA00022777"/>
    </source>
</evidence>
<feature type="compositionally biased region" description="Polar residues" evidence="10">
    <location>
        <begin position="860"/>
        <end position="881"/>
    </location>
</feature>
<feature type="region of interest" description="Disordered" evidence="10">
    <location>
        <begin position="853"/>
        <end position="882"/>
    </location>
</feature>
<keyword evidence="7" id="KW-0418">Kinase</keyword>
<keyword evidence="2" id="KW-0723">Serine/threonine-protein kinase</keyword>
<dbReference type="GO" id="GO:0034271">
    <property type="term" value="C:phosphatidylinositol 3-kinase complex, class III, type I"/>
    <property type="evidence" value="ECO:0007669"/>
    <property type="project" value="TreeGrafter"/>
</dbReference>
<dbReference type="Pfam" id="PF00069">
    <property type="entry name" value="Pkinase"/>
    <property type="match status" value="1"/>
</dbReference>
<dbReference type="InterPro" id="IPR045162">
    <property type="entry name" value="Vps15-like"/>
</dbReference>
<dbReference type="Pfam" id="PF22956">
    <property type="entry name" value="VPS15-like_hel"/>
    <property type="match status" value="1"/>
</dbReference>
<dbReference type="GO" id="GO:0016236">
    <property type="term" value="P:macroautophagy"/>
    <property type="evidence" value="ECO:0007669"/>
    <property type="project" value="InterPro"/>
</dbReference>
<evidence type="ECO:0000256" key="8">
    <source>
        <dbReference type="ARBA" id="ARBA00022840"/>
    </source>
</evidence>
<dbReference type="InterPro" id="IPR000719">
    <property type="entry name" value="Prot_kinase_dom"/>
</dbReference>
<dbReference type="Gene3D" id="1.10.510.10">
    <property type="entry name" value="Transferase(Phosphotransferase) domain 1"/>
    <property type="match status" value="1"/>
</dbReference>
<organism evidence="12 13">
    <name type="scientific">Furculomyces boomerangus</name>
    <dbReference type="NCBI Taxonomy" id="61424"/>
    <lineage>
        <taxon>Eukaryota</taxon>
        <taxon>Fungi</taxon>
        <taxon>Fungi incertae sedis</taxon>
        <taxon>Zoopagomycota</taxon>
        <taxon>Kickxellomycotina</taxon>
        <taxon>Harpellomycetes</taxon>
        <taxon>Harpellales</taxon>
        <taxon>Harpellaceae</taxon>
        <taxon>Furculomyces</taxon>
    </lineage>
</organism>
<dbReference type="PANTHER" id="PTHR17583">
    <property type="entry name" value="PHOSPHOINOSITIDE 3-KINASE REGULATORY SUBUNIT 4"/>
    <property type="match status" value="1"/>
</dbReference>
<dbReference type="GO" id="GO:0004674">
    <property type="term" value="F:protein serine/threonine kinase activity"/>
    <property type="evidence" value="ECO:0007669"/>
    <property type="project" value="UniProtKB-KW"/>
</dbReference>
<dbReference type="CDD" id="cd13980">
    <property type="entry name" value="STKc_Vps15"/>
    <property type="match status" value="1"/>
</dbReference>
<evidence type="ECO:0000313" key="12">
    <source>
        <dbReference type="EMBL" id="PVU98863.1"/>
    </source>
</evidence>
<dbReference type="SUPFAM" id="SSF48371">
    <property type="entry name" value="ARM repeat"/>
    <property type="match status" value="1"/>
</dbReference>
<dbReference type="GO" id="GO:0006623">
    <property type="term" value="P:protein targeting to vacuole"/>
    <property type="evidence" value="ECO:0007669"/>
    <property type="project" value="TreeGrafter"/>
</dbReference>
<dbReference type="GO" id="GO:0045324">
    <property type="term" value="P:late endosome to vacuole transport"/>
    <property type="evidence" value="ECO:0007669"/>
    <property type="project" value="InterPro"/>
</dbReference>
<proteinExistence type="predicted"/>
<dbReference type="PROSITE" id="PS50077">
    <property type="entry name" value="HEAT_REPEAT"/>
    <property type="match status" value="1"/>
</dbReference>
<feature type="repeat" description="HEAT" evidence="9">
    <location>
        <begin position="456"/>
        <end position="493"/>
    </location>
</feature>
<evidence type="ECO:0000256" key="4">
    <source>
        <dbReference type="ARBA" id="ARBA00022679"/>
    </source>
</evidence>
<dbReference type="InterPro" id="IPR036322">
    <property type="entry name" value="WD40_repeat_dom_sf"/>
</dbReference>
<feature type="domain" description="Protein kinase" evidence="11">
    <location>
        <begin position="34"/>
        <end position="308"/>
    </location>
</feature>
<sequence>MGQQISHALVAAAEDFEPLGSNLESLKNLLGMQLEYERSLGSSRFMKTICYKQENEGRLVVKTFKIPDNNNIDIKRYILQIEKLHRALEKVDGTLSYAKVFELDGNVYLTRQYLKYNLYDRLSTRQFLTTEDKIWITFQLLYAASEMHKRGIFHGDIKMENIILTSWNWVYITDHAPFKPILLPEDDPAEFSFFFDLSLRRACYLAPERFVEKSHKSDILNSNNLDILFKMDIFSLGCVIAELFLEDSPLFTLSQLLKYRNGVYDPMEKLSKINNPNIINLVKHMTQINESSRLSASNYLEIWRDTLFPSYFCEKLYGIISRFSSIKLNSVTDAPDLDEQYVEIPGLSESIVAINESLWVDKLEGERYNNTCDSRISQIMLEWDMVSDVFGWHKLGKAPLSLEKRESKYFTAARVFIWFISSNVKYSSFPTSRRRGILLLQHLSYYVDSETIMGFLVPNVASMLKDTSSHVNAAAINCLSQMINQVDSVQIIDINLFEDYLMFYINQLCAEGDDIVLIAIAKSIPIFAEAAERFYRCLVTSTTKQTPDTLKHKNTLTSISDMFIELTKSILMTSSDEAKRTLLLHINSLLFFFMRTSLPGNENSAIDVIMAHIMTFLNSKSSWQLRVQFFEAIVYIAASSGKYTVEQYIIPLIVSAVEDPEDFVIVSCLNLLERLGEMGLLGYREWNLISSKIGPLTFHPNLLISNKSKDILIFILRSQTLDKVQKSYITNIILAKYFCYIPNETSQTALKNAFFPQVPKRLFYSQESQNHSYDNDASNYNDVEIQNPFVASNDNSSKILKMQLESLRNYIDIRKNNSEKNKTNILPGINSSADFGLTLHTVFLSPAKRFTKSTEDHKNVNTQHTQLKSAKSNSSYQSGSLNRVAGEDNKHFSTDFIPGTSNSDALIGKHVHIPINKNLGKKNGSKRVDNIWIGSPHLDGYGKRINFSGTPTIGMSHDTAEAVFMPPKTSTYSDSQADRVSNVFSSKESSINRQMNDPQIKDLETFEHQPSKKYDGGIESYMGHHSSKDKPLFAHEWIKLGKFGLLTKKSMNLPRTNIISSSEFMLSLNQVGDNISSQFQGTLVASLFEHNLAITSISSNSEFKTRSTVNSFADLFITGSNDGTVKAWSMKTLLNGVFHKSITTFYIGGRVTATAFISEKKVICCSDNGSIRTIEIHEKAFRNPNIFGISGGASISANCICSMDLEYGEYIIDVKRCKESEGTSGSVAVTSHSRLLFLDNNDLKIKWELKIPLETGMVSCLEVKDVLFAVVGTIGSSVYLVDLRFQIILGKYHNPSGSSIVSIKLTGNDKQVLVGTSVGDVYVLDLSLGTWPSSFVNESWNSFKRTFEENDKHLDNRYNPVISLSYIPGSSLGEDQFLATFRSGLPHLWETSSFSCACLSLNKPDWSQTSLLVSSHIYNQTYFHCVESEPGAKSGMFSDRGSLITFEKDFEENFSGMNISGKLQSFGNGGESTFRKGSLSVYKNNQNEAKGSRMKKTESFSKTDDKRGGMYPVIQTSYSDEYDIVTQATVILVKHGVYVLVLGYKNGNVKVYF</sequence>
<dbReference type="SMART" id="SM00220">
    <property type="entry name" value="S_TKc"/>
    <property type="match status" value="1"/>
</dbReference>
<dbReference type="OrthoDB" id="242910at2759"/>
<dbReference type="SUPFAM" id="SSF50978">
    <property type="entry name" value="WD40 repeat-like"/>
    <property type="match status" value="1"/>
</dbReference>
<dbReference type="Proteomes" id="UP000245699">
    <property type="component" value="Unassembled WGS sequence"/>
</dbReference>
<name>A0A2T9Z2P6_9FUNG</name>
<dbReference type="InterPro" id="IPR011009">
    <property type="entry name" value="Kinase-like_dom_sf"/>
</dbReference>
<dbReference type="GO" id="GO:0071561">
    <property type="term" value="C:nucleus-vacuole junction"/>
    <property type="evidence" value="ECO:0007669"/>
    <property type="project" value="TreeGrafter"/>
</dbReference>
<dbReference type="InterPro" id="IPR021133">
    <property type="entry name" value="HEAT_type_2"/>
</dbReference>
<dbReference type="SUPFAM" id="SSF56112">
    <property type="entry name" value="Protein kinase-like (PK-like)"/>
    <property type="match status" value="1"/>
</dbReference>
<dbReference type="GO" id="GO:0005524">
    <property type="term" value="F:ATP binding"/>
    <property type="evidence" value="ECO:0007669"/>
    <property type="project" value="UniProtKB-KW"/>
</dbReference>
<evidence type="ECO:0000256" key="2">
    <source>
        <dbReference type="ARBA" id="ARBA00022527"/>
    </source>
</evidence>
<keyword evidence="13" id="KW-1185">Reference proteome</keyword>
<dbReference type="Gene3D" id="1.25.10.10">
    <property type="entry name" value="Leucine-rich Repeat Variant"/>
    <property type="match status" value="1"/>
</dbReference>
<dbReference type="PROSITE" id="PS50011">
    <property type="entry name" value="PROTEIN_KINASE_DOM"/>
    <property type="match status" value="1"/>
</dbReference>
<dbReference type="SMART" id="SM00320">
    <property type="entry name" value="WD40"/>
    <property type="match status" value="2"/>
</dbReference>
<evidence type="ECO:0000256" key="3">
    <source>
        <dbReference type="ARBA" id="ARBA00022574"/>
    </source>
</evidence>
<dbReference type="InterPro" id="IPR008271">
    <property type="entry name" value="Ser/Thr_kinase_AS"/>
</dbReference>
<dbReference type="GO" id="GO:0005770">
    <property type="term" value="C:late endosome"/>
    <property type="evidence" value="ECO:0007669"/>
    <property type="project" value="TreeGrafter"/>
</dbReference>
<dbReference type="PROSITE" id="PS00108">
    <property type="entry name" value="PROTEIN_KINASE_ST"/>
    <property type="match status" value="1"/>
</dbReference>
<keyword evidence="3" id="KW-0853">WD repeat</keyword>
<dbReference type="EMBL" id="MBFT01000065">
    <property type="protein sequence ID" value="PVU98863.1"/>
    <property type="molecule type" value="Genomic_DNA"/>
</dbReference>
<dbReference type="Gene3D" id="2.130.10.10">
    <property type="entry name" value="YVTN repeat-like/Quinoprotein amine dehydrogenase"/>
    <property type="match status" value="1"/>
</dbReference>
<dbReference type="PANTHER" id="PTHR17583:SF0">
    <property type="entry name" value="PHOSPHOINOSITIDE 3-KINASE REGULATORY SUBUNIT 4"/>
    <property type="match status" value="1"/>
</dbReference>
<dbReference type="STRING" id="61424.A0A2T9Z2P6"/>
<evidence type="ECO:0000259" key="11">
    <source>
        <dbReference type="PROSITE" id="PS50011"/>
    </source>
</evidence>
<evidence type="ECO:0000256" key="6">
    <source>
        <dbReference type="ARBA" id="ARBA00022741"/>
    </source>
</evidence>
<protein>
    <recommendedName>
        <fullName evidence="1">non-specific serine/threonine protein kinase</fullName>
        <ecNumber evidence="1">2.7.11.1</ecNumber>
    </recommendedName>
</protein>
<dbReference type="InterPro" id="IPR055231">
    <property type="entry name" value="2AA_helical"/>
</dbReference>